<reference evidence="3" key="2">
    <citation type="submission" date="2021-04" db="EMBL/GenBank/DDBJ databases">
        <authorList>
            <person name="Gilroy R."/>
        </authorList>
    </citation>
    <scope>NUCLEOTIDE SEQUENCE</scope>
    <source>
        <strain evidence="3">CHK186-16707</strain>
    </source>
</reference>
<dbReference type="EMBL" id="DXAN01000023">
    <property type="protein sequence ID" value="HJA08985.1"/>
    <property type="molecule type" value="Genomic_DNA"/>
</dbReference>
<gene>
    <name evidence="3" type="ORF">H9962_07340</name>
</gene>
<dbReference type="Proteomes" id="UP000824225">
    <property type="component" value="Unassembled WGS sequence"/>
</dbReference>
<evidence type="ECO:0000259" key="1">
    <source>
        <dbReference type="Pfam" id="PF24390"/>
    </source>
</evidence>
<reference evidence="3" key="1">
    <citation type="journal article" date="2021" name="PeerJ">
        <title>Extensive microbial diversity within the chicken gut microbiome revealed by metagenomics and culture.</title>
        <authorList>
            <person name="Gilroy R."/>
            <person name="Ravi A."/>
            <person name="Getino M."/>
            <person name="Pursley I."/>
            <person name="Horton D.L."/>
            <person name="Alikhan N.F."/>
            <person name="Baker D."/>
            <person name="Gharbi K."/>
            <person name="Hall N."/>
            <person name="Watson M."/>
            <person name="Adriaenssens E.M."/>
            <person name="Foster-Nyarko E."/>
            <person name="Jarju S."/>
            <person name="Secka A."/>
            <person name="Antonio M."/>
            <person name="Oren A."/>
            <person name="Chaudhuri R.R."/>
            <person name="La Ragione R."/>
            <person name="Hildebrand F."/>
            <person name="Pallen M.J."/>
        </authorList>
    </citation>
    <scope>NUCLEOTIDE SEQUENCE</scope>
    <source>
        <strain evidence="3">CHK186-16707</strain>
    </source>
</reference>
<dbReference type="Pfam" id="PF24390">
    <property type="entry name" value="PRTase-CE"/>
    <property type="match status" value="1"/>
</dbReference>
<feature type="domain" description="PRTase associated wHTH" evidence="2">
    <location>
        <begin position="308"/>
        <end position="389"/>
    </location>
</feature>
<evidence type="ECO:0000313" key="3">
    <source>
        <dbReference type="EMBL" id="HJA08985.1"/>
    </source>
</evidence>
<proteinExistence type="predicted"/>
<dbReference type="AlphaFoldDB" id="A0A9D2KL92"/>
<feature type="domain" description="PRTase-CE" evidence="1">
    <location>
        <begin position="14"/>
        <end position="257"/>
    </location>
</feature>
<comment type="caution">
    <text evidence="3">The sequence shown here is derived from an EMBL/GenBank/DDBJ whole genome shotgun (WGS) entry which is preliminary data.</text>
</comment>
<name>A0A9D2KL92_9BACT</name>
<evidence type="ECO:0000259" key="2">
    <source>
        <dbReference type="Pfam" id="PF24409"/>
    </source>
</evidence>
<sequence>MLKSEQEFVENQLHNWINQFKKIDRPSVRNMINDLIMVSYSTFENNISKIILNISKQYNKIALFPVEELSQENMKLTDNNNPNKMYLRRTRGSSSQIDYFLQRLGEQHPRKLIARPKDNSMISEKIGAIIYVDDFIGSGNRIITFWKNFISKKIKSWLSYRKCDIYFVSYAYMNAGINNILKSCRGISINEFMAFHKSPTFMHKNEIIRLCDRYMPLDKNRYGYGDTLTNIVFEWKCPNNTPPILWIETKNWKPLLPARNIDKNLFSYLSVNHDIRIIETLWNKGQYKIAITLAENINALPEDTINFICFLSLIAKRLSISNIQQILEIDDIEMNRIIAKAENLHAITYGRISEYGKELLEYYRTLSRQEKNSLQSEFEDVLYVPSQYGGYSCI</sequence>
<dbReference type="InterPro" id="IPR056920">
    <property type="entry name" value="PRTase-CE"/>
</dbReference>
<dbReference type="InterPro" id="IPR057055">
    <property type="entry name" value="wHTH-PRTase_assoc"/>
</dbReference>
<protein>
    <submittedName>
        <fullName evidence="3">Uncharacterized protein</fullName>
    </submittedName>
</protein>
<dbReference type="Pfam" id="PF24409">
    <property type="entry name" value="wHTH-PRTase_assc"/>
    <property type="match status" value="1"/>
</dbReference>
<evidence type="ECO:0000313" key="4">
    <source>
        <dbReference type="Proteomes" id="UP000824225"/>
    </source>
</evidence>
<organism evidence="3 4">
    <name type="scientific">Candidatus Mailhella merdigallinarum</name>
    <dbReference type="NCBI Taxonomy" id="2838658"/>
    <lineage>
        <taxon>Bacteria</taxon>
        <taxon>Pseudomonadati</taxon>
        <taxon>Thermodesulfobacteriota</taxon>
        <taxon>Desulfovibrionia</taxon>
        <taxon>Desulfovibrionales</taxon>
        <taxon>Desulfovibrionaceae</taxon>
        <taxon>Mailhella</taxon>
    </lineage>
</organism>
<accession>A0A9D2KL92</accession>